<dbReference type="InterPro" id="IPR007214">
    <property type="entry name" value="YbaK/aa-tRNA-synth-assoc-dom"/>
</dbReference>
<keyword evidence="2" id="KW-0456">Lyase</keyword>
<evidence type="ECO:0000259" key="1">
    <source>
        <dbReference type="Pfam" id="PF04073"/>
    </source>
</evidence>
<comment type="caution">
    <text evidence="2">The sequence shown here is derived from an EMBL/GenBank/DDBJ whole genome shotgun (WGS) entry which is preliminary data.</text>
</comment>
<dbReference type="EMBL" id="BEHY01000081">
    <property type="protein sequence ID" value="GBD09918.1"/>
    <property type="molecule type" value="Genomic_DNA"/>
</dbReference>
<dbReference type="Gene3D" id="3.90.960.10">
    <property type="entry name" value="YbaK/aminoacyl-tRNA synthetase-associated domain"/>
    <property type="match status" value="1"/>
</dbReference>
<protein>
    <submittedName>
        <fullName evidence="2">Cys-tRNA(Pro)/Cys-tRNA(Cys) deacylase YbaK</fullName>
        <ecNumber evidence="2">4.2.-.-</ecNumber>
    </submittedName>
</protein>
<organism evidence="2 3">
    <name type="scientific">Candidatus Thermoflexus japonica</name>
    <dbReference type="NCBI Taxonomy" id="2035417"/>
    <lineage>
        <taxon>Bacteria</taxon>
        <taxon>Bacillati</taxon>
        <taxon>Chloroflexota</taxon>
        <taxon>Thermoflexia</taxon>
        <taxon>Thermoflexales</taxon>
        <taxon>Thermoflexaceae</taxon>
        <taxon>Thermoflexus</taxon>
    </lineage>
</organism>
<proteinExistence type="predicted"/>
<dbReference type="Pfam" id="PF04073">
    <property type="entry name" value="tRNA_edit"/>
    <property type="match status" value="1"/>
</dbReference>
<sequence length="176" mass="18542">MPARGPQDVQTFLEQHLPGTPVRILDQSTATAMEAAAAVGCPLGAIVKSLLFIAGEDPRLVLVAGDRKADQRLLAALWGISRKRIRIADPETVLRVTGYEVGGVPPVAHATPLEIWIDASLARYETLWAAAGARNALFPISFADLVRITGGQVAEFTAEATAGGPPGETAWKPGDP</sequence>
<evidence type="ECO:0000313" key="2">
    <source>
        <dbReference type="EMBL" id="GBD09918.1"/>
    </source>
</evidence>
<accession>A0A2H5Y961</accession>
<feature type="domain" description="YbaK/aminoacyl-tRNA synthetase-associated" evidence="1">
    <location>
        <begin position="28"/>
        <end position="147"/>
    </location>
</feature>
<dbReference type="GO" id="GO:0002161">
    <property type="term" value="F:aminoacyl-tRNA deacylase activity"/>
    <property type="evidence" value="ECO:0007669"/>
    <property type="project" value="InterPro"/>
</dbReference>
<dbReference type="AlphaFoldDB" id="A0A2H5Y961"/>
<evidence type="ECO:0000313" key="3">
    <source>
        <dbReference type="Proteomes" id="UP000236642"/>
    </source>
</evidence>
<dbReference type="SUPFAM" id="SSF55826">
    <property type="entry name" value="YbaK/ProRS associated domain"/>
    <property type="match status" value="1"/>
</dbReference>
<name>A0A2H5Y961_9CHLR</name>
<dbReference type="InterPro" id="IPR036754">
    <property type="entry name" value="YbaK/aa-tRNA-synt-asso_dom_sf"/>
</dbReference>
<dbReference type="PANTHER" id="PTHR30411">
    <property type="entry name" value="CYTOPLASMIC PROTEIN"/>
    <property type="match status" value="1"/>
</dbReference>
<dbReference type="PANTHER" id="PTHR30411:SF1">
    <property type="entry name" value="CYTOPLASMIC PROTEIN"/>
    <property type="match status" value="1"/>
</dbReference>
<dbReference type="GO" id="GO:0016829">
    <property type="term" value="F:lyase activity"/>
    <property type="evidence" value="ECO:0007669"/>
    <property type="project" value="UniProtKB-KW"/>
</dbReference>
<gene>
    <name evidence="2" type="primary">ybaK</name>
    <name evidence="2" type="ORF">HRbin22_02180</name>
</gene>
<dbReference type="CDD" id="cd04333">
    <property type="entry name" value="ProX_deacylase"/>
    <property type="match status" value="1"/>
</dbReference>
<reference evidence="3" key="1">
    <citation type="submission" date="2017-09" db="EMBL/GenBank/DDBJ databases">
        <title>Metaegenomics of thermophilic ammonia-oxidizing enrichment culture.</title>
        <authorList>
            <person name="Kato S."/>
            <person name="Suzuki K."/>
        </authorList>
    </citation>
    <scope>NUCLEOTIDE SEQUENCE [LARGE SCALE GENOMIC DNA]</scope>
</reference>
<dbReference type="Proteomes" id="UP000236642">
    <property type="component" value="Unassembled WGS sequence"/>
</dbReference>
<dbReference type="EC" id="4.2.-.-" evidence="2"/>